<evidence type="ECO:0000313" key="5">
    <source>
        <dbReference type="EMBL" id="SPJ27631.1"/>
    </source>
</evidence>
<reference evidence="6" key="1">
    <citation type="submission" date="2018-03" db="EMBL/GenBank/DDBJ databases">
        <authorList>
            <person name="Rodrigo-Torres L."/>
            <person name="Arahal R. D."/>
            <person name="Lucena T."/>
        </authorList>
    </citation>
    <scope>NUCLEOTIDE SEQUENCE [LARGE SCALE GENOMIC DNA]</scope>
    <source>
        <strain evidence="6">CECT 7615</strain>
    </source>
</reference>
<sequence length="219" mass="23700">MTLETKELAVDLKTVSENGAIEGYASLFGEVDGGGDMVASGAYKASLVKLASDERKVKMLWQHDPGHPIGVWEEVREDDRGLWVKGRILNEVTKGREAIALIKAGSVDGLSIGYRTIKAHKEDNGVRVLTELDLWEVSLVTFPMLTSARVSAKTDVPEEVLNKLKAGDRLTEREFGKLVKGVGLSNSQAERAARIHLKGQGDPAVAETEAVAFFTALNG</sequence>
<dbReference type="Pfam" id="PF04586">
    <property type="entry name" value="Peptidase_S78"/>
    <property type="match status" value="1"/>
</dbReference>
<dbReference type="OrthoDB" id="9804926at2"/>
<dbReference type="Proteomes" id="UP000244898">
    <property type="component" value="Unassembled WGS sequence"/>
</dbReference>
<dbReference type="EMBL" id="ONZG01000002">
    <property type="protein sequence ID" value="SPJ27631.1"/>
    <property type="molecule type" value="Genomic_DNA"/>
</dbReference>
<dbReference type="GO" id="GO:0006508">
    <property type="term" value="P:proteolysis"/>
    <property type="evidence" value="ECO:0007669"/>
    <property type="project" value="UniProtKB-KW"/>
</dbReference>
<dbReference type="GO" id="GO:0008233">
    <property type="term" value="F:peptidase activity"/>
    <property type="evidence" value="ECO:0007669"/>
    <property type="project" value="UniProtKB-KW"/>
</dbReference>
<accession>A0A2R8C5B8</accession>
<evidence type="ECO:0000256" key="3">
    <source>
        <dbReference type="ARBA" id="ARBA00022801"/>
    </source>
</evidence>
<evidence type="ECO:0000256" key="1">
    <source>
        <dbReference type="ARBA" id="ARBA00022612"/>
    </source>
</evidence>
<dbReference type="AlphaFoldDB" id="A0A2R8C5B8"/>
<evidence type="ECO:0000313" key="6">
    <source>
        <dbReference type="Proteomes" id="UP000244898"/>
    </source>
</evidence>
<dbReference type="SUPFAM" id="SSF50789">
    <property type="entry name" value="Herpes virus serine proteinase, assemblin"/>
    <property type="match status" value="1"/>
</dbReference>
<evidence type="ECO:0000256" key="2">
    <source>
        <dbReference type="ARBA" id="ARBA00022670"/>
    </source>
</evidence>
<dbReference type="InterPro" id="IPR054613">
    <property type="entry name" value="Peptidase_S78_dom"/>
</dbReference>
<dbReference type="RefSeq" id="WP_108785893.1">
    <property type="nucleotide sequence ID" value="NZ_ONZG01000002.1"/>
</dbReference>
<evidence type="ECO:0000259" key="4">
    <source>
        <dbReference type="Pfam" id="PF04586"/>
    </source>
</evidence>
<gene>
    <name evidence="5" type="ORF">TRM7615_01121</name>
</gene>
<protein>
    <recommendedName>
        <fullName evidence="4">Prohead serine protease domain-containing protein</fullName>
    </recommendedName>
</protein>
<dbReference type="InterPro" id="IPR006433">
    <property type="entry name" value="Prohead_protease"/>
</dbReference>
<proteinExistence type="predicted"/>
<keyword evidence="6" id="KW-1185">Reference proteome</keyword>
<keyword evidence="3" id="KW-0378">Hydrolase</keyword>
<name>A0A2R8C5B8_9RHOB</name>
<keyword evidence="2" id="KW-0645">Protease</keyword>
<feature type="domain" description="Prohead serine protease" evidence="4">
    <location>
        <begin position="13"/>
        <end position="155"/>
    </location>
</feature>
<keyword evidence="1" id="KW-1188">Viral release from host cell</keyword>
<dbReference type="NCBIfam" id="TIGR01543">
    <property type="entry name" value="proheadase_HK97"/>
    <property type="match status" value="1"/>
</dbReference>
<organism evidence="5 6">
    <name type="scientific">Falsiruegeria mediterranea M17</name>
    <dbReference type="NCBI Taxonomy" id="1200281"/>
    <lineage>
        <taxon>Bacteria</taxon>
        <taxon>Pseudomonadati</taxon>
        <taxon>Pseudomonadota</taxon>
        <taxon>Alphaproteobacteria</taxon>
        <taxon>Rhodobacterales</taxon>
        <taxon>Roseobacteraceae</taxon>
        <taxon>Falsiruegeria</taxon>
    </lineage>
</organism>